<name>A0ABS5U2G3_9CELL</name>
<feature type="region of interest" description="Disordered" evidence="1">
    <location>
        <begin position="1"/>
        <end position="39"/>
    </location>
</feature>
<evidence type="ECO:0000313" key="3">
    <source>
        <dbReference type="EMBL" id="MBT0995594.1"/>
    </source>
</evidence>
<evidence type="ECO:0000259" key="2">
    <source>
        <dbReference type="Pfam" id="PF10006"/>
    </source>
</evidence>
<evidence type="ECO:0000256" key="1">
    <source>
        <dbReference type="SAM" id="MobiDB-lite"/>
    </source>
</evidence>
<sequence length="111" mass="11694">MTSQHVDIQTSRPPLESAPLASAPEGGHTCGCGGHDEGDPVLDVRTIPHAIRHATVFGAFEAIAPGESLVLVAPHLPRPLLAQLAERAPIDTEVLVDGPDAWTVRITRRAA</sequence>
<feature type="domain" description="DUF2249" evidence="2">
    <location>
        <begin position="41"/>
        <end position="108"/>
    </location>
</feature>
<proteinExistence type="predicted"/>
<feature type="compositionally biased region" description="Low complexity" evidence="1">
    <location>
        <begin position="13"/>
        <end position="25"/>
    </location>
</feature>
<dbReference type="InterPro" id="IPR018720">
    <property type="entry name" value="DUF2249"/>
</dbReference>
<protein>
    <submittedName>
        <fullName evidence="3">DUF2249 domain-containing protein</fullName>
    </submittedName>
</protein>
<dbReference type="EMBL" id="JAHBOH010000002">
    <property type="protein sequence ID" value="MBT0995594.1"/>
    <property type="molecule type" value="Genomic_DNA"/>
</dbReference>
<dbReference type="Pfam" id="PF10006">
    <property type="entry name" value="DUF2249"/>
    <property type="match status" value="1"/>
</dbReference>
<organism evidence="3 4">
    <name type="scientific">Cellulomonas fulva</name>
    <dbReference type="NCBI Taxonomy" id="2835530"/>
    <lineage>
        <taxon>Bacteria</taxon>
        <taxon>Bacillati</taxon>
        <taxon>Actinomycetota</taxon>
        <taxon>Actinomycetes</taxon>
        <taxon>Micrococcales</taxon>
        <taxon>Cellulomonadaceae</taxon>
        <taxon>Cellulomonas</taxon>
    </lineage>
</organism>
<evidence type="ECO:0000313" key="4">
    <source>
        <dbReference type="Proteomes" id="UP000722125"/>
    </source>
</evidence>
<dbReference type="Proteomes" id="UP000722125">
    <property type="component" value="Unassembled WGS sequence"/>
</dbReference>
<reference evidence="3 4" key="1">
    <citation type="submission" date="2021-05" db="EMBL/GenBank/DDBJ databases">
        <title>Description of Cellulomonas sp. DKR-3 sp. nov.</title>
        <authorList>
            <person name="Dahal R.H."/>
            <person name="Chaudhary D.K."/>
        </authorList>
    </citation>
    <scope>NUCLEOTIDE SEQUENCE [LARGE SCALE GENOMIC DNA]</scope>
    <source>
        <strain evidence="3 4">DKR-3</strain>
    </source>
</reference>
<comment type="caution">
    <text evidence="3">The sequence shown here is derived from an EMBL/GenBank/DDBJ whole genome shotgun (WGS) entry which is preliminary data.</text>
</comment>
<accession>A0ABS5U2G3</accession>
<feature type="compositionally biased region" description="Polar residues" evidence="1">
    <location>
        <begin position="1"/>
        <end position="12"/>
    </location>
</feature>
<gene>
    <name evidence="3" type="ORF">KIN34_15020</name>
</gene>
<keyword evidence="4" id="KW-1185">Reference proteome</keyword>
<dbReference type="RefSeq" id="WP_214352668.1">
    <property type="nucleotide sequence ID" value="NZ_JAHBOH010000002.1"/>
</dbReference>